<dbReference type="Proteomes" id="UP001190700">
    <property type="component" value="Unassembled WGS sequence"/>
</dbReference>
<dbReference type="GO" id="GO:0110102">
    <property type="term" value="P:ribulose bisphosphate carboxylase complex assembly"/>
    <property type="evidence" value="ECO:0007669"/>
    <property type="project" value="InterPro"/>
</dbReference>
<dbReference type="SUPFAM" id="SSF158615">
    <property type="entry name" value="RbcX-like"/>
    <property type="match status" value="1"/>
</dbReference>
<keyword evidence="2" id="KW-0143">Chaperone</keyword>
<keyword evidence="7" id="KW-1185">Reference proteome</keyword>
<proteinExistence type="predicted"/>
<reference evidence="6 7" key="1">
    <citation type="journal article" date="2015" name="Genome Biol. Evol.">
        <title>Comparative Genomics of a Bacterivorous Green Alga Reveals Evolutionary Causalities and Consequences of Phago-Mixotrophic Mode of Nutrition.</title>
        <authorList>
            <person name="Burns J.A."/>
            <person name="Paasch A."/>
            <person name="Narechania A."/>
            <person name="Kim E."/>
        </authorList>
    </citation>
    <scope>NUCLEOTIDE SEQUENCE [LARGE SCALE GENOMIC DNA]</scope>
    <source>
        <strain evidence="6 7">PLY_AMNH</strain>
    </source>
</reference>
<gene>
    <name evidence="6" type="ORF">CYMTET_50257</name>
</gene>
<dbReference type="Gene3D" id="1.10.1200.210">
    <property type="entry name" value="Chaperonin-like RbcX"/>
    <property type="match status" value="1"/>
</dbReference>
<dbReference type="InterPro" id="IPR003435">
    <property type="entry name" value="Chaperonin_RcbX"/>
</dbReference>
<keyword evidence="1" id="KW-0602">Photosynthesis</keyword>
<dbReference type="AlphaFoldDB" id="A0AAE0ETB1"/>
<keyword evidence="3" id="KW-0120">Carbon dioxide fixation</keyword>
<comment type="caution">
    <text evidence="6">The sequence shown here is derived from an EMBL/GenBank/DDBJ whole genome shotgun (WGS) entry which is preliminary data.</text>
</comment>
<dbReference type="Pfam" id="PF02341">
    <property type="entry name" value="RbcX"/>
    <property type="match status" value="1"/>
</dbReference>
<dbReference type="GO" id="GO:0015979">
    <property type="term" value="P:photosynthesis"/>
    <property type="evidence" value="ECO:0007669"/>
    <property type="project" value="UniProtKB-KW"/>
</dbReference>
<dbReference type="EMBL" id="LGRX02033804">
    <property type="protein sequence ID" value="KAK3239841.1"/>
    <property type="molecule type" value="Genomic_DNA"/>
</dbReference>
<evidence type="ECO:0000256" key="2">
    <source>
        <dbReference type="ARBA" id="ARBA00023186"/>
    </source>
</evidence>
<feature type="coiled-coil region" evidence="4">
    <location>
        <begin position="73"/>
        <end position="100"/>
    </location>
</feature>
<evidence type="ECO:0000256" key="1">
    <source>
        <dbReference type="ARBA" id="ARBA00022531"/>
    </source>
</evidence>
<feature type="region of interest" description="Disordered" evidence="5">
    <location>
        <begin position="118"/>
        <end position="137"/>
    </location>
</feature>
<evidence type="ECO:0000313" key="6">
    <source>
        <dbReference type="EMBL" id="KAK3239841.1"/>
    </source>
</evidence>
<evidence type="ECO:0000256" key="3">
    <source>
        <dbReference type="ARBA" id="ARBA00023300"/>
    </source>
</evidence>
<name>A0AAE0ETB1_9CHLO</name>
<evidence type="ECO:0000313" key="7">
    <source>
        <dbReference type="Proteomes" id="UP001190700"/>
    </source>
</evidence>
<keyword evidence="4" id="KW-0175">Coiled coil</keyword>
<evidence type="ECO:0000256" key="4">
    <source>
        <dbReference type="SAM" id="Coils"/>
    </source>
</evidence>
<accession>A0AAE0ETB1</accession>
<protein>
    <submittedName>
        <fullName evidence="6">Uncharacterized protein</fullName>
    </submittedName>
</protein>
<dbReference type="InterPro" id="IPR038052">
    <property type="entry name" value="Chaperonin_RbcX_sf"/>
</dbReference>
<dbReference type="GO" id="GO:0044183">
    <property type="term" value="F:protein folding chaperone"/>
    <property type="evidence" value="ECO:0007669"/>
    <property type="project" value="InterPro"/>
</dbReference>
<evidence type="ECO:0000256" key="5">
    <source>
        <dbReference type="SAM" id="MobiDB-lite"/>
    </source>
</evidence>
<dbReference type="GO" id="GO:0015977">
    <property type="term" value="P:carbon fixation"/>
    <property type="evidence" value="ECO:0007669"/>
    <property type="project" value="UniProtKB-KW"/>
</dbReference>
<sequence>MVAYSVVLNQNMGTRHRTALYPVLLEYVLANPITDGFQFLEKMMAHEDHEMRVAAVRLLEVRKTFGDEDFDFEAMKEKAIEGMKEENVQLRRELLEEQLTCGTGTLGEECEVDTFLEDVEEEEECGSGSGEKEEADD</sequence>
<organism evidence="6 7">
    <name type="scientific">Cymbomonas tetramitiformis</name>
    <dbReference type="NCBI Taxonomy" id="36881"/>
    <lineage>
        <taxon>Eukaryota</taxon>
        <taxon>Viridiplantae</taxon>
        <taxon>Chlorophyta</taxon>
        <taxon>Pyramimonadophyceae</taxon>
        <taxon>Pyramimonadales</taxon>
        <taxon>Pyramimonadaceae</taxon>
        <taxon>Cymbomonas</taxon>
    </lineage>
</organism>